<evidence type="ECO:0000259" key="10">
    <source>
        <dbReference type="Pfam" id="PF00082"/>
    </source>
</evidence>
<evidence type="ECO:0000256" key="2">
    <source>
        <dbReference type="ARBA" id="ARBA00022670"/>
    </source>
</evidence>
<comment type="similarity">
    <text evidence="1 6 7">Belongs to the peptidase S8 family.</text>
</comment>
<comment type="caution">
    <text evidence="11">The sequence shown here is derived from an EMBL/GenBank/DDBJ whole genome shotgun (WGS) entry which is preliminary data.</text>
</comment>
<reference evidence="11 12" key="1">
    <citation type="submission" date="2020-07" db="EMBL/GenBank/DDBJ databases">
        <title>Sequencing the genomes of 1000 actinobacteria strains.</title>
        <authorList>
            <person name="Klenk H.-P."/>
        </authorList>
    </citation>
    <scope>NUCLEOTIDE SEQUENCE [LARGE SCALE GENOMIC DNA]</scope>
    <source>
        <strain evidence="11 12">DSM 103164</strain>
    </source>
</reference>
<keyword evidence="3 6" id="KW-0378">Hydrolase</keyword>
<protein>
    <submittedName>
        <fullName evidence="11">Subtilisin family serine protease</fullName>
    </submittedName>
</protein>
<keyword evidence="2 6" id="KW-0645">Protease</keyword>
<dbReference type="Gene3D" id="3.40.50.200">
    <property type="entry name" value="Peptidase S8/S53 domain"/>
    <property type="match status" value="1"/>
</dbReference>
<feature type="region of interest" description="Disordered" evidence="8">
    <location>
        <begin position="110"/>
        <end position="147"/>
    </location>
</feature>
<dbReference type="AlphaFoldDB" id="A0A7Z0DB06"/>
<dbReference type="InterPro" id="IPR000209">
    <property type="entry name" value="Peptidase_S8/S53_dom"/>
</dbReference>
<keyword evidence="4 6" id="KW-0720">Serine protease</keyword>
<feature type="active site" description="Charge relay system" evidence="5 6">
    <location>
        <position position="242"/>
    </location>
</feature>
<dbReference type="PRINTS" id="PR00723">
    <property type="entry name" value="SUBTILISIN"/>
</dbReference>
<dbReference type="GO" id="GO:0006508">
    <property type="term" value="P:proteolysis"/>
    <property type="evidence" value="ECO:0007669"/>
    <property type="project" value="UniProtKB-KW"/>
</dbReference>
<evidence type="ECO:0000256" key="9">
    <source>
        <dbReference type="SAM" id="SignalP"/>
    </source>
</evidence>
<dbReference type="PROSITE" id="PS00137">
    <property type="entry name" value="SUBTILASE_HIS"/>
    <property type="match status" value="1"/>
</dbReference>
<organism evidence="11 12">
    <name type="scientific">Naumannella cuiyingiana</name>
    <dbReference type="NCBI Taxonomy" id="1347891"/>
    <lineage>
        <taxon>Bacteria</taxon>
        <taxon>Bacillati</taxon>
        <taxon>Actinomycetota</taxon>
        <taxon>Actinomycetes</taxon>
        <taxon>Propionibacteriales</taxon>
        <taxon>Propionibacteriaceae</taxon>
        <taxon>Naumannella</taxon>
    </lineage>
</organism>
<feature type="domain" description="Peptidase S8/S53" evidence="10">
    <location>
        <begin position="195"/>
        <end position="489"/>
    </location>
</feature>
<keyword evidence="12" id="KW-1185">Reference proteome</keyword>
<feature type="active site" description="Charge relay system" evidence="5 6">
    <location>
        <position position="435"/>
    </location>
</feature>
<dbReference type="InterPro" id="IPR015500">
    <property type="entry name" value="Peptidase_S8_subtilisin-rel"/>
</dbReference>
<dbReference type="PANTHER" id="PTHR43806:SF11">
    <property type="entry name" value="CEREVISIN-RELATED"/>
    <property type="match status" value="1"/>
</dbReference>
<accession>A0A7Z0DB06</accession>
<dbReference type="PROSITE" id="PS00136">
    <property type="entry name" value="SUBTILASE_ASP"/>
    <property type="match status" value="1"/>
</dbReference>
<evidence type="ECO:0000256" key="4">
    <source>
        <dbReference type="ARBA" id="ARBA00022825"/>
    </source>
</evidence>
<dbReference type="GO" id="GO:0004252">
    <property type="term" value="F:serine-type endopeptidase activity"/>
    <property type="evidence" value="ECO:0007669"/>
    <property type="project" value="UniProtKB-UniRule"/>
</dbReference>
<sequence>MSSPAIGRRIAAAIAAGAAALALSAGTATAAPSADEPPSTPVDRSPADGVLMSYAVNLKRANFGQIKRAERLVESAGGTVVQSWPQIGVIIAHSTKAAFLADLDRIGGRGTPVESAGQTRTAEVAEGTPKGNKAQPPGRSKRSDTAQDQLRLGGYEAGRGVSEAALAPDPLEGDQWGNKAIKADQAQEITGGDPDVLVGIVDTGVEGTHPDLAPNFRADKSVSCNNAGQPRRTGWEPTTNGHGTHVAGTIAAARNGVGVVGIAPDVSIASIKVSNDDSLFYPEYVVCGMIWAADNGFDVTNNSYYTDPWNFWCGDQANQVPGREAVRRAFEYANSKGVVSAAAAGNEDYDLANKTTDPVSPNDVEGQEVDRVINNNCLDIPAELENVVTVSALNSDITKAYFSNYGENKIEVTAPGQGIVSTYPGGRYARLSGTSMATPHVSGVLALLKSTHPDAKPAELVKLLREQATDLPCDDERCVGTAAFNSFYGDGNVDALKAVGG</sequence>
<evidence type="ECO:0000256" key="7">
    <source>
        <dbReference type="RuleBase" id="RU003355"/>
    </source>
</evidence>
<proteinExistence type="inferred from homology"/>
<dbReference type="InterPro" id="IPR022398">
    <property type="entry name" value="Peptidase_S8_His-AS"/>
</dbReference>
<evidence type="ECO:0000256" key="1">
    <source>
        <dbReference type="ARBA" id="ARBA00011073"/>
    </source>
</evidence>
<dbReference type="SUPFAM" id="SSF52743">
    <property type="entry name" value="Subtilisin-like"/>
    <property type="match status" value="1"/>
</dbReference>
<dbReference type="Proteomes" id="UP000527616">
    <property type="component" value="Unassembled WGS sequence"/>
</dbReference>
<dbReference type="RefSeq" id="WP_179445946.1">
    <property type="nucleotide sequence ID" value="NZ_JACBZS010000001.1"/>
</dbReference>
<feature type="region of interest" description="Disordered" evidence="8">
    <location>
        <begin position="211"/>
        <end position="241"/>
    </location>
</feature>
<evidence type="ECO:0000313" key="12">
    <source>
        <dbReference type="Proteomes" id="UP000527616"/>
    </source>
</evidence>
<feature type="active site" description="Charge relay system" evidence="5 6">
    <location>
        <position position="202"/>
    </location>
</feature>
<name>A0A7Z0DB06_9ACTN</name>
<evidence type="ECO:0000313" key="11">
    <source>
        <dbReference type="EMBL" id="NYI72221.1"/>
    </source>
</evidence>
<dbReference type="InterPro" id="IPR050131">
    <property type="entry name" value="Peptidase_S8_subtilisin-like"/>
</dbReference>
<dbReference type="InterPro" id="IPR023828">
    <property type="entry name" value="Peptidase_S8_Ser-AS"/>
</dbReference>
<evidence type="ECO:0000256" key="3">
    <source>
        <dbReference type="ARBA" id="ARBA00022801"/>
    </source>
</evidence>
<dbReference type="InterPro" id="IPR023827">
    <property type="entry name" value="Peptidase_S8_Asp-AS"/>
</dbReference>
<feature type="signal peptide" evidence="9">
    <location>
        <begin position="1"/>
        <end position="30"/>
    </location>
</feature>
<dbReference type="EMBL" id="JACBZS010000001">
    <property type="protein sequence ID" value="NYI72221.1"/>
    <property type="molecule type" value="Genomic_DNA"/>
</dbReference>
<keyword evidence="9" id="KW-0732">Signal</keyword>
<feature type="chain" id="PRO_5030873156" evidence="9">
    <location>
        <begin position="31"/>
        <end position="501"/>
    </location>
</feature>
<dbReference type="InterPro" id="IPR036852">
    <property type="entry name" value="Peptidase_S8/S53_dom_sf"/>
</dbReference>
<evidence type="ECO:0000256" key="5">
    <source>
        <dbReference type="PIRSR" id="PIRSR615500-1"/>
    </source>
</evidence>
<evidence type="ECO:0000256" key="6">
    <source>
        <dbReference type="PROSITE-ProRule" id="PRU01240"/>
    </source>
</evidence>
<dbReference type="PROSITE" id="PS51892">
    <property type="entry name" value="SUBTILASE"/>
    <property type="match status" value="1"/>
</dbReference>
<dbReference type="PROSITE" id="PS00138">
    <property type="entry name" value="SUBTILASE_SER"/>
    <property type="match status" value="1"/>
</dbReference>
<evidence type="ECO:0000256" key="8">
    <source>
        <dbReference type="SAM" id="MobiDB-lite"/>
    </source>
</evidence>
<dbReference type="PANTHER" id="PTHR43806">
    <property type="entry name" value="PEPTIDASE S8"/>
    <property type="match status" value="1"/>
</dbReference>
<dbReference type="Pfam" id="PF00082">
    <property type="entry name" value="Peptidase_S8"/>
    <property type="match status" value="1"/>
</dbReference>
<gene>
    <name evidence="11" type="ORF">GGQ54_002781</name>
</gene>